<organism evidence="2 3">
    <name type="scientific">Bifidobacterium ruminantium</name>
    <dbReference type="NCBI Taxonomy" id="78346"/>
    <lineage>
        <taxon>Bacteria</taxon>
        <taxon>Bacillati</taxon>
        <taxon>Actinomycetota</taxon>
        <taxon>Actinomycetes</taxon>
        <taxon>Bifidobacteriales</taxon>
        <taxon>Bifidobacteriaceae</taxon>
        <taxon>Bifidobacterium</taxon>
    </lineage>
</organism>
<proteinExistence type="predicted"/>
<dbReference type="EMBL" id="JGZL01000007">
    <property type="protein sequence ID" value="KFI89779.1"/>
    <property type="molecule type" value="Genomic_DNA"/>
</dbReference>
<accession>A0A087D2M9</accession>
<dbReference type="Proteomes" id="UP000029078">
    <property type="component" value="Unassembled WGS sequence"/>
</dbReference>
<evidence type="ECO:0000313" key="2">
    <source>
        <dbReference type="EMBL" id="KFI89779.1"/>
    </source>
</evidence>
<evidence type="ECO:0000313" key="3">
    <source>
        <dbReference type="Proteomes" id="UP000029078"/>
    </source>
</evidence>
<dbReference type="STRING" id="78346.BRUM_0996"/>
<keyword evidence="3" id="KW-1185">Reference proteome</keyword>
<dbReference type="AlphaFoldDB" id="A0A087D2M9"/>
<gene>
    <name evidence="2" type="ORF">BRUM_0996</name>
</gene>
<dbReference type="eggNOG" id="ENOG5032AI7">
    <property type="taxonomic scope" value="Bacteria"/>
</dbReference>
<reference evidence="2 3" key="1">
    <citation type="submission" date="2014-03" db="EMBL/GenBank/DDBJ databases">
        <title>Genomics of Bifidobacteria.</title>
        <authorList>
            <person name="Ventura M."/>
            <person name="Milani C."/>
            <person name="Lugli G.A."/>
        </authorList>
    </citation>
    <scope>NUCLEOTIDE SEQUENCE [LARGE SCALE GENOMIC DNA]</scope>
    <source>
        <strain evidence="2 3">LMG 21811</strain>
    </source>
</reference>
<evidence type="ECO:0000256" key="1">
    <source>
        <dbReference type="SAM" id="MobiDB-lite"/>
    </source>
</evidence>
<comment type="caution">
    <text evidence="2">The sequence shown here is derived from an EMBL/GenBank/DDBJ whole genome shotgun (WGS) entry which is preliminary data.</text>
</comment>
<protein>
    <submittedName>
        <fullName evidence="2">Uncharacterized protein</fullName>
    </submittedName>
</protein>
<sequence>MDDLFNDDVPPPDSQSNPEQEADNDEVSHDDVPDKIPSSGLDTILDFNEEDNRLLEQLKREKRSLSSYDGFLESELSHKRIPYHIIRIDNTPWDVGQAHYLALLGARLSCDVIDIFRGRRKPAHVERILTEDCMRRLKTASGLLINHMKEDIRLHARFGLLPINVFMVSGWLVSPTKFECTALLNIGELRLSCNTTFVLKGSVWKCTVADFG</sequence>
<feature type="region of interest" description="Disordered" evidence="1">
    <location>
        <begin position="1"/>
        <end position="42"/>
    </location>
</feature>
<name>A0A087D2M9_BIFRU</name>
<dbReference type="RefSeq" id="WP_026645921.1">
    <property type="nucleotide sequence ID" value="NZ_JGZL01000007.1"/>
</dbReference>